<dbReference type="EMBL" id="JAQQLI010000007">
    <property type="protein sequence ID" value="MDC7785330.1"/>
    <property type="molecule type" value="Genomic_DNA"/>
</dbReference>
<dbReference type="Proteomes" id="UP001165652">
    <property type="component" value="Unassembled WGS sequence"/>
</dbReference>
<dbReference type="RefSeq" id="WP_272776177.1">
    <property type="nucleotide sequence ID" value="NZ_JAQQLI010000007.1"/>
</dbReference>
<evidence type="ECO:0000313" key="2">
    <source>
        <dbReference type="Proteomes" id="UP001165652"/>
    </source>
</evidence>
<evidence type="ECO:0000313" key="1">
    <source>
        <dbReference type="EMBL" id="MDC7785330.1"/>
    </source>
</evidence>
<name>A0ABT5J8F7_RHOTP</name>
<gene>
    <name evidence="1" type="ORF">PQJ73_06510</name>
</gene>
<keyword evidence="2" id="KW-1185">Reference proteome</keyword>
<organism evidence="1 2">
    <name type="scientific">Rhodoplanes tepidamans</name>
    <name type="common">Rhodoplanes cryptolactis</name>
    <dbReference type="NCBI Taxonomy" id="200616"/>
    <lineage>
        <taxon>Bacteria</taxon>
        <taxon>Pseudomonadati</taxon>
        <taxon>Pseudomonadota</taxon>
        <taxon>Alphaproteobacteria</taxon>
        <taxon>Hyphomicrobiales</taxon>
        <taxon>Nitrobacteraceae</taxon>
        <taxon>Rhodoplanes</taxon>
    </lineage>
</organism>
<reference evidence="1" key="1">
    <citation type="journal article" date="2023" name="Microbiol Resour">
        <title>Genome Sequences of Rhodoplanes serenus and Two Thermotolerant Strains, Rhodoplanes tepidamans and 'Rhodoplanes cryptolactis,' Further Refine the Genus.</title>
        <authorList>
            <person name="Rayyan A.A."/>
            <person name="Kyndt J.A."/>
        </authorList>
    </citation>
    <scope>NUCLEOTIDE SEQUENCE</scope>
    <source>
        <strain evidence="1">DSM 9987</strain>
    </source>
</reference>
<accession>A0ABT5J8F7</accession>
<sequence length="68" mass="7806">MSILNLNYVGSLADGTQVPRQTVLDRLFTALYRARMAQAERVIAQYCPIVAERVRRPDPADRRSFPRD</sequence>
<reference evidence="1" key="2">
    <citation type="submission" date="2023-02" db="EMBL/GenBank/DDBJ databases">
        <authorList>
            <person name="Rayyan A."/>
            <person name="Meyer T."/>
            <person name="Kyndt J.A."/>
        </authorList>
    </citation>
    <scope>NUCLEOTIDE SEQUENCE</scope>
    <source>
        <strain evidence="1">DSM 9987</strain>
    </source>
</reference>
<protein>
    <submittedName>
        <fullName evidence="1">Uncharacterized protein</fullName>
    </submittedName>
</protein>
<comment type="caution">
    <text evidence="1">The sequence shown here is derived from an EMBL/GenBank/DDBJ whole genome shotgun (WGS) entry which is preliminary data.</text>
</comment>
<proteinExistence type="predicted"/>